<dbReference type="EMBL" id="LAZR01016069">
    <property type="protein sequence ID" value="KKM06127.1"/>
    <property type="molecule type" value="Genomic_DNA"/>
</dbReference>
<comment type="caution">
    <text evidence="2">The sequence shown here is derived from an EMBL/GenBank/DDBJ whole genome shotgun (WGS) entry which is preliminary data.</text>
</comment>
<feature type="region of interest" description="Disordered" evidence="1">
    <location>
        <begin position="70"/>
        <end position="92"/>
    </location>
</feature>
<organism evidence="2">
    <name type="scientific">marine sediment metagenome</name>
    <dbReference type="NCBI Taxonomy" id="412755"/>
    <lineage>
        <taxon>unclassified sequences</taxon>
        <taxon>metagenomes</taxon>
        <taxon>ecological metagenomes</taxon>
    </lineage>
</organism>
<feature type="compositionally biased region" description="Basic and acidic residues" evidence="1">
    <location>
        <begin position="74"/>
        <end position="86"/>
    </location>
</feature>
<accession>A0A0F9HSB7</accession>
<evidence type="ECO:0000256" key="1">
    <source>
        <dbReference type="SAM" id="MobiDB-lite"/>
    </source>
</evidence>
<sequence>MKTLIVLFVVFAYCVSAGAGQKYNPFEDRYETVPDNWEVKYNPYEGDFSYQPEDAEATYNPYEGNWDWDSGHNPNERCPNENHSKSSIEGII</sequence>
<reference evidence="2" key="1">
    <citation type="journal article" date="2015" name="Nature">
        <title>Complex archaea that bridge the gap between prokaryotes and eukaryotes.</title>
        <authorList>
            <person name="Spang A."/>
            <person name="Saw J.H."/>
            <person name="Jorgensen S.L."/>
            <person name="Zaremba-Niedzwiedzka K."/>
            <person name="Martijn J."/>
            <person name="Lind A.E."/>
            <person name="van Eijk R."/>
            <person name="Schleper C."/>
            <person name="Guy L."/>
            <person name="Ettema T.J."/>
        </authorList>
    </citation>
    <scope>NUCLEOTIDE SEQUENCE</scope>
</reference>
<protein>
    <submittedName>
        <fullName evidence="2">Uncharacterized protein</fullName>
    </submittedName>
</protein>
<proteinExistence type="predicted"/>
<evidence type="ECO:0000313" key="2">
    <source>
        <dbReference type="EMBL" id="KKM06127.1"/>
    </source>
</evidence>
<name>A0A0F9HSB7_9ZZZZ</name>
<dbReference type="AlphaFoldDB" id="A0A0F9HSB7"/>
<gene>
    <name evidence="2" type="ORF">LCGC14_1747120</name>
</gene>